<gene>
    <name evidence="3" type="primary">8234133</name>
    <name evidence="2" type="ORF">Phum_PHUM410730</name>
</gene>
<dbReference type="HOGENOM" id="CLU_1002225_0_0_1"/>
<reference evidence="2" key="1">
    <citation type="submission" date="2007-04" db="EMBL/GenBank/DDBJ databases">
        <title>Annotation of Pediculus humanus corporis strain USDA.</title>
        <authorList>
            <person name="Kirkness E."/>
            <person name="Hannick L."/>
            <person name="Hass B."/>
            <person name="Bruggner R."/>
            <person name="Lawson D."/>
            <person name="Bidwell S."/>
            <person name="Joardar V."/>
            <person name="Caler E."/>
            <person name="Walenz B."/>
            <person name="Inman J."/>
            <person name="Schobel S."/>
            <person name="Galinsky K."/>
            <person name="Amedeo P."/>
            <person name="Strausberg R."/>
        </authorList>
    </citation>
    <scope>NUCLEOTIDE SEQUENCE</scope>
    <source>
        <strain evidence="2">USDA</strain>
    </source>
</reference>
<protein>
    <submittedName>
        <fullName evidence="2 3">Uncharacterized protein</fullName>
    </submittedName>
</protein>
<dbReference type="KEGG" id="phu:Phum_PHUM410730"/>
<dbReference type="InParanoid" id="E0VS31"/>
<reference evidence="3" key="3">
    <citation type="submission" date="2021-02" db="UniProtKB">
        <authorList>
            <consortium name="EnsemblMetazoa"/>
        </authorList>
    </citation>
    <scope>IDENTIFICATION</scope>
    <source>
        <strain evidence="3">USDA</strain>
    </source>
</reference>
<reference evidence="2" key="2">
    <citation type="submission" date="2007-04" db="EMBL/GenBank/DDBJ databases">
        <title>The genome of the human body louse.</title>
        <authorList>
            <consortium name="The Human Body Louse Genome Consortium"/>
            <person name="Kirkness E."/>
            <person name="Walenz B."/>
            <person name="Hass B."/>
            <person name="Bruggner R."/>
            <person name="Strausberg R."/>
        </authorList>
    </citation>
    <scope>NUCLEOTIDE SEQUENCE</scope>
    <source>
        <strain evidence="2">USDA</strain>
    </source>
</reference>
<dbReference type="GeneID" id="8234133"/>
<proteinExistence type="predicted"/>
<dbReference type="EMBL" id="AAZO01005043">
    <property type="status" value="NOT_ANNOTATED_CDS"/>
    <property type="molecule type" value="Genomic_DNA"/>
</dbReference>
<keyword evidence="4" id="KW-1185">Reference proteome</keyword>
<feature type="region of interest" description="Disordered" evidence="1">
    <location>
        <begin position="1"/>
        <end position="51"/>
    </location>
</feature>
<dbReference type="EMBL" id="DS235742">
    <property type="protein sequence ID" value="EEB16187.1"/>
    <property type="molecule type" value="Genomic_DNA"/>
</dbReference>
<dbReference type="CTD" id="8234133"/>
<name>E0VS31_PEDHC</name>
<dbReference type="Proteomes" id="UP000009046">
    <property type="component" value="Unassembled WGS sequence"/>
</dbReference>
<evidence type="ECO:0000313" key="2">
    <source>
        <dbReference type="EMBL" id="EEB16187.1"/>
    </source>
</evidence>
<dbReference type="RefSeq" id="XP_002428925.1">
    <property type="nucleotide sequence ID" value="XM_002428880.1"/>
</dbReference>
<accession>E0VS31</accession>
<evidence type="ECO:0000256" key="1">
    <source>
        <dbReference type="SAM" id="MobiDB-lite"/>
    </source>
</evidence>
<feature type="compositionally biased region" description="Basic and acidic residues" evidence="1">
    <location>
        <begin position="21"/>
        <end position="47"/>
    </location>
</feature>
<organism>
    <name type="scientific">Pediculus humanus subsp. corporis</name>
    <name type="common">Body louse</name>
    <dbReference type="NCBI Taxonomy" id="121224"/>
    <lineage>
        <taxon>Eukaryota</taxon>
        <taxon>Metazoa</taxon>
        <taxon>Ecdysozoa</taxon>
        <taxon>Arthropoda</taxon>
        <taxon>Hexapoda</taxon>
        <taxon>Insecta</taxon>
        <taxon>Pterygota</taxon>
        <taxon>Neoptera</taxon>
        <taxon>Paraneoptera</taxon>
        <taxon>Psocodea</taxon>
        <taxon>Troctomorpha</taxon>
        <taxon>Phthiraptera</taxon>
        <taxon>Anoplura</taxon>
        <taxon>Pediculidae</taxon>
        <taxon>Pediculus</taxon>
    </lineage>
</organism>
<dbReference type="AlphaFoldDB" id="E0VS31"/>
<sequence length="278" mass="32344">MHYPQSNELESRLSDYGQIKKKTDILDHHHHQGNDDHKNYGEEEKTGKRTTYSDRLLVYRTELERNKENPSSDTESDKNNLITEISSSISRTSSYPAASQKNDEIKLKLTRSAELKELVTQAIKDHKIFCIFDNHWYIVRPVREELLNRGWLEVIPDRRLVPRRRPPPLGTIEAILTAKETFIEELQELSKSSSFQASLDKPKLQMIPSVPSKKTSDESLKEALSLFRISPPGYDKKKNNYEIREFVSKCQSINKETDKREKTIKKLKEKVTESSKKN</sequence>
<feature type="region of interest" description="Disordered" evidence="1">
    <location>
        <begin position="61"/>
        <end position="80"/>
    </location>
</feature>
<evidence type="ECO:0000313" key="4">
    <source>
        <dbReference type="Proteomes" id="UP000009046"/>
    </source>
</evidence>
<dbReference type="EnsemblMetazoa" id="PHUM410730-RA">
    <property type="protein sequence ID" value="PHUM410730-PA"/>
    <property type="gene ID" value="PHUM410730"/>
</dbReference>
<dbReference type="VEuPathDB" id="VectorBase:PHUM410730"/>
<evidence type="ECO:0000313" key="3">
    <source>
        <dbReference type="EnsemblMetazoa" id="PHUM410730-PA"/>
    </source>
</evidence>
<feature type="compositionally biased region" description="Basic and acidic residues" evidence="1">
    <location>
        <begin position="61"/>
        <end position="78"/>
    </location>
</feature>